<evidence type="ECO:0000256" key="2">
    <source>
        <dbReference type="SAM" id="Phobius"/>
    </source>
</evidence>
<dbReference type="AlphaFoldDB" id="A0AAU3HPT8"/>
<keyword evidence="2" id="KW-0472">Membrane</keyword>
<gene>
    <name evidence="3" type="ORF">OG699_03060</name>
</gene>
<evidence type="ECO:0000313" key="3">
    <source>
        <dbReference type="EMBL" id="WTZ07067.1"/>
    </source>
</evidence>
<feature type="compositionally biased region" description="Basic residues" evidence="1">
    <location>
        <begin position="91"/>
        <end position="112"/>
    </location>
</feature>
<dbReference type="EMBL" id="CP109546">
    <property type="protein sequence ID" value="WTZ07067.1"/>
    <property type="molecule type" value="Genomic_DNA"/>
</dbReference>
<proteinExistence type="predicted"/>
<feature type="transmembrane region" description="Helical" evidence="2">
    <location>
        <begin position="6"/>
        <end position="26"/>
    </location>
</feature>
<sequence>MDALVPFVVMFGGLAAVLGFFVWLAARVRARGLAGGAVNAALASYEEAFRATSHAAHVEIQAQKERKAPVLSPDGHGERGPGAGNPVSPRERRRPAPSRMRRSRRTLRRWAGRLRGEH</sequence>
<organism evidence="3">
    <name type="scientific">Streptomyces sp. NBC_01393</name>
    <dbReference type="NCBI Taxonomy" id="2903851"/>
    <lineage>
        <taxon>Bacteria</taxon>
        <taxon>Bacillati</taxon>
        <taxon>Actinomycetota</taxon>
        <taxon>Actinomycetes</taxon>
        <taxon>Kitasatosporales</taxon>
        <taxon>Streptomycetaceae</taxon>
        <taxon>Streptomyces</taxon>
    </lineage>
</organism>
<keyword evidence="2" id="KW-0812">Transmembrane</keyword>
<reference evidence="3" key="1">
    <citation type="submission" date="2022-10" db="EMBL/GenBank/DDBJ databases">
        <title>The complete genomes of actinobacterial strains from the NBC collection.</title>
        <authorList>
            <person name="Joergensen T.S."/>
            <person name="Alvarez Arevalo M."/>
            <person name="Sterndorff E.B."/>
            <person name="Faurdal D."/>
            <person name="Vuksanovic O."/>
            <person name="Mourched A.-S."/>
            <person name="Charusanti P."/>
            <person name="Shaw S."/>
            <person name="Blin K."/>
            <person name="Weber T."/>
        </authorList>
    </citation>
    <scope>NUCLEOTIDE SEQUENCE</scope>
    <source>
        <strain evidence="3">NBC_01393</strain>
    </source>
</reference>
<evidence type="ECO:0000256" key="1">
    <source>
        <dbReference type="SAM" id="MobiDB-lite"/>
    </source>
</evidence>
<keyword evidence="2" id="KW-1133">Transmembrane helix</keyword>
<feature type="region of interest" description="Disordered" evidence="1">
    <location>
        <begin position="59"/>
        <end position="118"/>
    </location>
</feature>
<protein>
    <recommendedName>
        <fullName evidence="4">Secreted protein</fullName>
    </recommendedName>
</protein>
<evidence type="ECO:0008006" key="4">
    <source>
        <dbReference type="Google" id="ProtNLM"/>
    </source>
</evidence>
<name>A0AAU3HPT8_9ACTN</name>
<accession>A0AAU3HPT8</accession>